<accession>A0A438EZG5</accession>
<reference evidence="1 2" key="1">
    <citation type="journal article" date="2018" name="PLoS Genet.">
        <title>Population sequencing reveals clonal diversity and ancestral inbreeding in the grapevine cultivar Chardonnay.</title>
        <authorList>
            <person name="Roach M.J."/>
            <person name="Johnson D.L."/>
            <person name="Bohlmann J."/>
            <person name="van Vuuren H.J."/>
            <person name="Jones S.J."/>
            <person name="Pretorius I.S."/>
            <person name="Schmidt S.A."/>
            <person name="Borneman A.R."/>
        </authorList>
    </citation>
    <scope>NUCLEOTIDE SEQUENCE [LARGE SCALE GENOMIC DNA]</scope>
    <source>
        <strain evidence="2">cv. Chardonnay</strain>
        <tissue evidence="1">Leaf</tissue>
    </source>
</reference>
<dbReference type="EMBL" id="QGNW01001158">
    <property type="protein sequence ID" value="RVW53139.1"/>
    <property type="molecule type" value="Genomic_DNA"/>
</dbReference>
<dbReference type="PANTHER" id="PTHR48475:SF2">
    <property type="entry name" value="RIBONUCLEASE H"/>
    <property type="match status" value="1"/>
</dbReference>
<sequence>MLQWAIKLSEYEIEYQPRLSMKEQVMTDFVVESSQQLVQGGESEKVEWWTLWVDGASWSLGSRVRLLLQSPTNEQLEQAI</sequence>
<evidence type="ECO:0000313" key="2">
    <source>
        <dbReference type="Proteomes" id="UP000288805"/>
    </source>
</evidence>
<gene>
    <name evidence="1" type="ORF">CK203_080647</name>
</gene>
<protein>
    <recommendedName>
        <fullName evidence="3">Reverse transcriptase RNase H-like domain-containing protein</fullName>
    </recommendedName>
</protein>
<dbReference type="AlphaFoldDB" id="A0A438EZG5"/>
<proteinExistence type="predicted"/>
<comment type="caution">
    <text evidence="1">The sequence shown here is derived from an EMBL/GenBank/DDBJ whole genome shotgun (WGS) entry which is preliminary data.</text>
</comment>
<dbReference type="PANTHER" id="PTHR48475">
    <property type="entry name" value="RIBONUCLEASE H"/>
    <property type="match status" value="1"/>
</dbReference>
<name>A0A438EZG5_VITVI</name>
<dbReference type="Proteomes" id="UP000288805">
    <property type="component" value="Unassembled WGS sequence"/>
</dbReference>
<organism evidence="1 2">
    <name type="scientific">Vitis vinifera</name>
    <name type="common">Grape</name>
    <dbReference type="NCBI Taxonomy" id="29760"/>
    <lineage>
        <taxon>Eukaryota</taxon>
        <taxon>Viridiplantae</taxon>
        <taxon>Streptophyta</taxon>
        <taxon>Embryophyta</taxon>
        <taxon>Tracheophyta</taxon>
        <taxon>Spermatophyta</taxon>
        <taxon>Magnoliopsida</taxon>
        <taxon>eudicotyledons</taxon>
        <taxon>Gunneridae</taxon>
        <taxon>Pentapetalae</taxon>
        <taxon>rosids</taxon>
        <taxon>Vitales</taxon>
        <taxon>Vitaceae</taxon>
        <taxon>Viteae</taxon>
        <taxon>Vitis</taxon>
    </lineage>
</organism>
<evidence type="ECO:0008006" key="3">
    <source>
        <dbReference type="Google" id="ProtNLM"/>
    </source>
</evidence>
<evidence type="ECO:0000313" key="1">
    <source>
        <dbReference type="EMBL" id="RVW53139.1"/>
    </source>
</evidence>